<feature type="compositionally biased region" description="Basic and acidic residues" evidence="1">
    <location>
        <begin position="139"/>
        <end position="151"/>
    </location>
</feature>
<organism evidence="2 3">
    <name type="scientific">Dorcoceras hygrometricum</name>
    <dbReference type="NCBI Taxonomy" id="472368"/>
    <lineage>
        <taxon>Eukaryota</taxon>
        <taxon>Viridiplantae</taxon>
        <taxon>Streptophyta</taxon>
        <taxon>Embryophyta</taxon>
        <taxon>Tracheophyta</taxon>
        <taxon>Spermatophyta</taxon>
        <taxon>Magnoliopsida</taxon>
        <taxon>eudicotyledons</taxon>
        <taxon>Gunneridae</taxon>
        <taxon>Pentapetalae</taxon>
        <taxon>asterids</taxon>
        <taxon>lamiids</taxon>
        <taxon>Lamiales</taxon>
        <taxon>Gesneriaceae</taxon>
        <taxon>Didymocarpoideae</taxon>
        <taxon>Trichosporeae</taxon>
        <taxon>Loxocarpinae</taxon>
        <taxon>Dorcoceras</taxon>
    </lineage>
</organism>
<evidence type="ECO:0000256" key="1">
    <source>
        <dbReference type="SAM" id="MobiDB-lite"/>
    </source>
</evidence>
<dbReference type="EMBL" id="KQ995297">
    <property type="protein sequence ID" value="KZV47390.1"/>
    <property type="molecule type" value="Genomic_DNA"/>
</dbReference>
<evidence type="ECO:0000313" key="3">
    <source>
        <dbReference type="Proteomes" id="UP000250235"/>
    </source>
</evidence>
<dbReference type="Proteomes" id="UP000250235">
    <property type="component" value="Unassembled WGS sequence"/>
</dbReference>
<gene>
    <name evidence="2" type="ORF">F511_07804</name>
</gene>
<protein>
    <submittedName>
        <fullName evidence="2">Uncharacterized protein</fullName>
    </submittedName>
</protein>
<dbReference type="AlphaFoldDB" id="A0A2Z7CJU8"/>
<feature type="region of interest" description="Disordered" evidence="1">
    <location>
        <begin position="133"/>
        <end position="177"/>
    </location>
</feature>
<name>A0A2Z7CJU8_9LAMI</name>
<reference evidence="2 3" key="1">
    <citation type="journal article" date="2015" name="Proc. Natl. Acad. Sci. U.S.A.">
        <title>The resurrection genome of Boea hygrometrica: A blueprint for survival of dehydration.</title>
        <authorList>
            <person name="Xiao L."/>
            <person name="Yang G."/>
            <person name="Zhang L."/>
            <person name="Yang X."/>
            <person name="Zhao S."/>
            <person name="Ji Z."/>
            <person name="Zhou Q."/>
            <person name="Hu M."/>
            <person name="Wang Y."/>
            <person name="Chen M."/>
            <person name="Xu Y."/>
            <person name="Jin H."/>
            <person name="Xiao X."/>
            <person name="Hu G."/>
            <person name="Bao F."/>
            <person name="Hu Y."/>
            <person name="Wan P."/>
            <person name="Li L."/>
            <person name="Deng X."/>
            <person name="Kuang T."/>
            <person name="Xiang C."/>
            <person name="Zhu J.K."/>
            <person name="Oliver M.J."/>
            <person name="He Y."/>
        </authorList>
    </citation>
    <scope>NUCLEOTIDE SEQUENCE [LARGE SCALE GENOMIC DNA]</scope>
    <source>
        <strain evidence="3">cv. XS01</strain>
    </source>
</reference>
<keyword evidence="3" id="KW-1185">Reference proteome</keyword>
<sequence length="378" mass="41084">MGRSSAVNVVISKEIFVDTFQLPYEGIVYFTNPPAKAMADMSGVLDDWGPVQAFQQEAGHEDQRRNSSELGARLNILATVVSMAGKQSCGYDVQLSLLLEKLVKMDLGESVALHLLKVLNTNSVHTYKLKTQASAPKVGGEKKRTGDRAEAAPELWKKKKDAEQYGSKQPAEEESQLTCGPCLKRKMILASSDSEPTTSMELLVLMKRRSQRLKKITTISAIPAGAAQAYIPKAADVEADIVQLGGTSTAAEEGPIPEDLGPSGASQRILGLLVLMGVLVLRHKLNLLLEARPQLILIWRTALFTGMVAQPRRQLKQGNQLGYPLLAQDRSICQGQGASSDFRKAKSSRRALYRGAQGHSRVGGAFGHQVRSLEDIPD</sequence>
<proteinExistence type="predicted"/>
<accession>A0A2Z7CJU8</accession>
<evidence type="ECO:0000313" key="2">
    <source>
        <dbReference type="EMBL" id="KZV47390.1"/>
    </source>
</evidence>